<organism evidence="14 15">
    <name type="scientific">Microdochium bolleyi</name>
    <dbReference type="NCBI Taxonomy" id="196109"/>
    <lineage>
        <taxon>Eukaryota</taxon>
        <taxon>Fungi</taxon>
        <taxon>Dikarya</taxon>
        <taxon>Ascomycota</taxon>
        <taxon>Pezizomycotina</taxon>
        <taxon>Sordariomycetes</taxon>
        <taxon>Xylariomycetidae</taxon>
        <taxon>Xylariales</taxon>
        <taxon>Microdochiaceae</taxon>
        <taxon>Microdochium</taxon>
    </lineage>
</organism>
<keyword evidence="5" id="KW-0109">Calcium transport</keyword>
<evidence type="ECO:0000256" key="4">
    <source>
        <dbReference type="ARBA" id="ARBA00022448"/>
    </source>
</evidence>
<name>A0A136JB20_9PEZI</name>
<keyword evidence="8" id="KW-0256">Endoplasmic reticulum</keyword>
<keyword evidence="9" id="KW-0106">Calcium</keyword>
<evidence type="ECO:0000256" key="6">
    <source>
        <dbReference type="ARBA" id="ARBA00022692"/>
    </source>
</evidence>
<evidence type="ECO:0000256" key="1">
    <source>
        <dbReference type="ARBA" id="ARBA00004115"/>
    </source>
</evidence>
<dbReference type="PANTHER" id="PTHR15929">
    <property type="entry name" value="STORE-OPERATED CALCIUM ENTRY-ASSOCIATED REGULATORY FACTOR"/>
    <property type="match status" value="1"/>
</dbReference>
<dbReference type="GO" id="GO:0006816">
    <property type="term" value="P:calcium ion transport"/>
    <property type="evidence" value="ECO:0007669"/>
    <property type="project" value="UniProtKB-KW"/>
</dbReference>
<dbReference type="PANTHER" id="PTHR15929:SF0">
    <property type="entry name" value="STORE-OPERATED CALCIUM ENTRY-ASSOCIATED REGULATORY FACTOR"/>
    <property type="match status" value="1"/>
</dbReference>
<dbReference type="GO" id="GO:2001256">
    <property type="term" value="P:regulation of store-operated calcium entry"/>
    <property type="evidence" value="ECO:0007669"/>
    <property type="project" value="InterPro"/>
</dbReference>
<keyword evidence="12" id="KW-0472">Membrane</keyword>
<evidence type="ECO:0000256" key="10">
    <source>
        <dbReference type="ARBA" id="ARBA00022989"/>
    </source>
</evidence>
<dbReference type="EMBL" id="KQ964247">
    <property type="protein sequence ID" value="KXJ94296.1"/>
    <property type="molecule type" value="Genomic_DNA"/>
</dbReference>
<evidence type="ECO:0000256" key="3">
    <source>
        <dbReference type="ARBA" id="ARBA00016584"/>
    </source>
</evidence>
<protein>
    <recommendedName>
        <fullName evidence="3">Store-operated calcium entry-associated regulatory factor</fullName>
    </recommendedName>
    <alternativeName>
        <fullName evidence="13">Transmembrane protein 66</fullName>
    </alternativeName>
</protein>
<evidence type="ECO:0000256" key="7">
    <source>
        <dbReference type="ARBA" id="ARBA00022729"/>
    </source>
</evidence>
<dbReference type="InterPro" id="IPR009567">
    <property type="entry name" value="SARAF"/>
</dbReference>
<dbReference type="Proteomes" id="UP000070501">
    <property type="component" value="Unassembled WGS sequence"/>
</dbReference>
<keyword evidence="7" id="KW-0732">Signal</keyword>
<comment type="similarity">
    <text evidence="2">Belongs to the SARAF family.</text>
</comment>
<evidence type="ECO:0000256" key="13">
    <source>
        <dbReference type="ARBA" id="ARBA00031116"/>
    </source>
</evidence>
<evidence type="ECO:0000256" key="12">
    <source>
        <dbReference type="ARBA" id="ARBA00023136"/>
    </source>
</evidence>
<keyword evidence="10" id="KW-1133">Transmembrane helix</keyword>
<evidence type="ECO:0000256" key="11">
    <source>
        <dbReference type="ARBA" id="ARBA00023065"/>
    </source>
</evidence>
<evidence type="ECO:0000256" key="8">
    <source>
        <dbReference type="ARBA" id="ARBA00022824"/>
    </source>
</evidence>
<dbReference type="OrthoDB" id="20303at2759"/>
<feature type="non-terminal residue" evidence="14">
    <location>
        <position position="121"/>
    </location>
</feature>
<proteinExistence type="inferred from homology"/>
<evidence type="ECO:0000313" key="14">
    <source>
        <dbReference type="EMBL" id="KXJ94296.1"/>
    </source>
</evidence>
<dbReference type="AlphaFoldDB" id="A0A136JB20"/>
<dbReference type="GO" id="GO:0005789">
    <property type="term" value="C:endoplasmic reticulum membrane"/>
    <property type="evidence" value="ECO:0007669"/>
    <property type="project" value="UniProtKB-SubCell"/>
</dbReference>
<evidence type="ECO:0000313" key="15">
    <source>
        <dbReference type="Proteomes" id="UP000070501"/>
    </source>
</evidence>
<evidence type="ECO:0000256" key="2">
    <source>
        <dbReference type="ARBA" id="ARBA00006833"/>
    </source>
</evidence>
<keyword evidence="15" id="KW-1185">Reference proteome</keyword>
<sequence length="121" mass="13083">MKPPRNAILLSEVQSLTLRGDGALTKHRRVPAAPQLKCISSPALCRLHAIEAMRCTNQGAGYDSEDIQWSCSASLPAELKLGSTDVICEGYASSEDPYVLKGSCGVEYRLALTKEGEARYP</sequence>
<evidence type="ECO:0000256" key="9">
    <source>
        <dbReference type="ARBA" id="ARBA00022837"/>
    </source>
</evidence>
<accession>A0A136JB20</accession>
<reference evidence="15" key="1">
    <citation type="submission" date="2016-02" db="EMBL/GenBank/DDBJ databases">
        <title>Draft genome sequence of Microdochium bolleyi, a fungal endophyte of beachgrass.</title>
        <authorList>
            <consortium name="DOE Joint Genome Institute"/>
            <person name="David A.S."/>
            <person name="May G."/>
            <person name="Haridas S."/>
            <person name="Lim J."/>
            <person name="Wang M."/>
            <person name="Labutti K."/>
            <person name="Lipzen A."/>
            <person name="Barry K."/>
            <person name="Grigoriev I.V."/>
        </authorList>
    </citation>
    <scope>NUCLEOTIDE SEQUENCE [LARGE SCALE GENOMIC DNA]</scope>
    <source>
        <strain evidence="15">J235TASD1</strain>
    </source>
</reference>
<evidence type="ECO:0000256" key="5">
    <source>
        <dbReference type="ARBA" id="ARBA00022568"/>
    </source>
</evidence>
<dbReference type="InParanoid" id="A0A136JB20"/>
<dbReference type="STRING" id="196109.A0A136JB20"/>
<gene>
    <name evidence="14" type="ORF">Micbo1qcDRAFT_159393</name>
</gene>
<keyword evidence="6" id="KW-0812">Transmembrane</keyword>
<keyword evidence="11" id="KW-0406">Ion transport</keyword>
<dbReference type="Pfam" id="PF06682">
    <property type="entry name" value="SARAF"/>
    <property type="match status" value="1"/>
</dbReference>
<comment type="subcellular location">
    <subcellularLocation>
        <location evidence="1">Endoplasmic reticulum membrane</location>
        <topology evidence="1">Single-pass type I membrane protein</topology>
    </subcellularLocation>
</comment>
<keyword evidence="4" id="KW-0813">Transport</keyword>